<evidence type="ECO:0000256" key="1">
    <source>
        <dbReference type="SAM" id="MobiDB-lite"/>
    </source>
</evidence>
<organism evidence="4 5">
    <name type="scientific">Xylella fastidiosa subsp. sandyi Ann-1</name>
    <dbReference type="NCBI Taxonomy" id="155920"/>
    <lineage>
        <taxon>Bacteria</taxon>
        <taxon>Pseudomonadati</taxon>
        <taxon>Pseudomonadota</taxon>
        <taxon>Gammaproteobacteria</taxon>
        <taxon>Lysobacterales</taxon>
        <taxon>Lysobacteraceae</taxon>
        <taxon>Xylella</taxon>
    </lineage>
</organism>
<keyword evidence="2" id="KW-0812">Transmembrane</keyword>
<dbReference type="PANTHER" id="PTHR34351">
    <property type="entry name" value="SLR1927 PROTEIN-RELATED"/>
    <property type="match status" value="1"/>
</dbReference>
<dbReference type="InterPro" id="IPR002881">
    <property type="entry name" value="DUF58"/>
</dbReference>
<dbReference type="EMBL" id="CP006696">
    <property type="protein sequence ID" value="AIC10087.1"/>
    <property type="molecule type" value="Genomic_DNA"/>
</dbReference>
<evidence type="ECO:0000313" key="5">
    <source>
        <dbReference type="Proteomes" id="UP000027215"/>
    </source>
</evidence>
<dbReference type="Pfam" id="PF01882">
    <property type="entry name" value="DUF58"/>
    <property type="match status" value="1"/>
</dbReference>
<reference evidence="4 5" key="1">
    <citation type="submission" date="2013-08" db="EMBL/GenBank/DDBJ databases">
        <authorList>
            <person name="Stouthamer R."/>
            <person name="Nunney L."/>
        </authorList>
    </citation>
    <scope>NUCLEOTIDE SEQUENCE [LARGE SCALE GENOMIC DNA]</scope>
    <source>
        <strain evidence="5">ann-1</strain>
    </source>
</reference>
<evidence type="ECO:0000259" key="3">
    <source>
        <dbReference type="Pfam" id="PF01882"/>
    </source>
</evidence>
<proteinExistence type="predicted"/>
<keyword evidence="2" id="KW-0472">Membrane</keyword>
<evidence type="ECO:0000313" key="4">
    <source>
        <dbReference type="EMBL" id="AIC10087.1"/>
    </source>
</evidence>
<feature type="region of interest" description="Disordered" evidence="1">
    <location>
        <begin position="188"/>
        <end position="217"/>
    </location>
</feature>
<feature type="transmembrane region" description="Helical" evidence="2">
    <location>
        <begin position="64"/>
        <end position="86"/>
    </location>
</feature>
<gene>
    <name evidence="4" type="ORF">D934_07385</name>
</gene>
<protein>
    <submittedName>
        <fullName evidence="4">Membrane protein</fullName>
    </submittedName>
</protein>
<dbReference type="PATRIC" id="fig|155920.8.peg.1715"/>
<dbReference type="Proteomes" id="UP000027215">
    <property type="component" value="Chromosome"/>
</dbReference>
<evidence type="ECO:0000256" key="2">
    <source>
        <dbReference type="SAM" id="Phobius"/>
    </source>
</evidence>
<sequence length="319" mass="36199">MRTFLRHWIQRAAMLARPRAPESLPVTLNSQRIYMLPTPFGLFFAIVMLAMLAGGLNYNNNMTLLLALLLSGAGIGSALATHLQLAGLRLEILPSKPVAAGQPLQLRLLLDSTQLRSRPGLQLKHEDAQTYCSLLPGIPVEVDLKITNTQRGWRSLSRIRISTVQPLGLITAWSWVWPEQPLLVYPTAEQSGPPPPISDSNKAHRWRHSSQSEEMHQLRSYRAGDAARTIAWKHSARCSALLVHEYQQPAALEVLLDWKQLHTLPYEHRIKRLTRWINEAEREGWRYRLSLPGHPELDYGHGAVHHHRCLRLLALLPHV</sequence>
<dbReference type="HOGENOM" id="CLU_054568_0_1_6"/>
<dbReference type="PANTHER" id="PTHR34351:SF1">
    <property type="entry name" value="SLR1927 PROTEIN"/>
    <property type="match status" value="1"/>
</dbReference>
<accession>A0A060HAW9</accession>
<name>A0A060HAW9_XYLFS</name>
<dbReference type="AlphaFoldDB" id="A0A060HAW9"/>
<keyword evidence="2" id="KW-1133">Transmembrane helix</keyword>
<dbReference type="KEGG" id="xfs:D934_07385"/>
<feature type="domain" description="DUF58" evidence="3">
    <location>
        <begin position="218"/>
        <end position="256"/>
    </location>
</feature>
<dbReference type="RefSeq" id="WP_020852230.1">
    <property type="nucleotide sequence ID" value="NZ_CP006696.1"/>
</dbReference>
<feature type="transmembrane region" description="Helical" evidence="2">
    <location>
        <begin position="40"/>
        <end position="58"/>
    </location>
</feature>